<dbReference type="STRING" id="388467.A19Y_1436"/>
<feature type="compositionally biased region" description="Basic and acidic residues" evidence="1">
    <location>
        <begin position="22"/>
        <end position="31"/>
    </location>
</feature>
<evidence type="ECO:0000313" key="3">
    <source>
        <dbReference type="EMBL" id="KEI66485.1"/>
    </source>
</evidence>
<feature type="domain" description="J" evidence="2">
    <location>
        <begin position="132"/>
        <end position="191"/>
    </location>
</feature>
<feature type="region of interest" description="Disordered" evidence="1">
    <location>
        <begin position="1"/>
        <end position="31"/>
    </location>
</feature>
<dbReference type="CDD" id="cd06257">
    <property type="entry name" value="DnaJ"/>
    <property type="match status" value="1"/>
</dbReference>
<dbReference type="Gene3D" id="1.10.287.110">
    <property type="entry name" value="DnaJ domain"/>
    <property type="match status" value="1"/>
</dbReference>
<dbReference type="PATRIC" id="fig|388467.6.peg.1375"/>
<organism evidence="3 4">
    <name type="scientific">Planktothrix agardhii (strain NIVA-CYA 126/8)</name>
    <dbReference type="NCBI Taxonomy" id="388467"/>
    <lineage>
        <taxon>Bacteria</taxon>
        <taxon>Bacillati</taxon>
        <taxon>Cyanobacteriota</taxon>
        <taxon>Cyanophyceae</taxon>
        <taxon>Oscillatoriophycideae</taxon>
        <taxon>Oscillatoriales</taxon>
        <taxon>Microcoleaceae</taxon>
        <taxon>Planktothrix</taxon>
    </lineage>
</organism>
<keyword evidence="4" id="KW-1185">Reference proteome</keyword>
<proteinExistence type="predicted"/>
<evidence type="ECO:0000313" key="4">
    <source>
        <dbReference type="Proteomes" id="UP000027395"/>
    </source>
</evidence>
<reference evidence="3 4" key="1">
    <citation type="journal article" date="2014" name="Appl. Environ. Microbiol.">
        <title>Elucidation of insertion elements encoded on plasmids and in vitro construction of shuttle vectors from the toxic cyanobacterium Planktothrix.</title>
        <authorList>
            <person name="Christiansen G."/>
            <person name="Goesmann A."/>
            <person name="Kurmayer R."/>
        </authorList>
    </citation>
    <scope>NUCLEOTIDE SEQUENCE [LARGE SCALE GENOMIC DNA]</scope>
    <source>
        <strain evidence="3 4">NIVA-CYA 126/8</strain>
    </source>
</reference>
<dbReference type="Pfam" id="PF00226">
    <property type="entry name" value="DnaJ"/>
    <property type="match status" value="1"/>
</dbReference>
<sequence length="191" mass="22487">MATTPLTPKVQEEITKLSQKSQKSETFSKDQELTEKYDRILKTPSEKPSKIQPLKIQDLKEAIYEHFGVKNTDELKKSERFKMATDGMDELNFAEKQTWEMLYRKWIDILPDETNEEGYGCINGSNIFKYFRPWQVFNLDSKTATQDDIKTAFRQLSKIYHPDNQETGDRKIFERLMQMYNSLIPAIPKKS</sequence>
<dbReference type="InterPro" id="IPR036869">
    <property type="entry name" value="J_dom_sf"/>
</dbReference>
<dbReference type="HOGENOM" id="CLU_126608_0_0_3"/>
<dbReference type="RefSeq" id="WP_042153199.1">
    <property type="nucleotide sequence ID" value="NZ_CM002803.1"/>
</dbReference>
<dbReference type="EMBL" id="CM002803">
    <property type="protein sequence ID" value="KEI66485.1"/>
    <property type="molecule type" value="Genomic_DNA"/>
</dbReference>
<gene>
    <name evidence="3" type="ORF">A19Y_1436</name>
</gene>
<name>A0A073CR34_PLAA1</name>
<dbReference type="SUPFAM" id="SSF46565">
    <property type="entry name" value="Chaperone J-domain"/>
    <property type="match status" value="1"/>
</dbReference>
<dbReference type="Proteomes" id="UP000027395">
    <property type="component" value="Chromosome"/>
</dbReference>
<dbReference type="InterPro" id="IPR001623">
    <property type="entry name" value="DnaJ_domain"/>
</dbReference>
<protein>
    <recommendedName>
        <fullName evidence="2">J domain-containing protein</fullName>
    </recommendedName>
</protein>
<evidence type="ECO:0000256" key="1">
    <source>
        <dbReference type="SAM" id="MobiDB-lite"/>
    </source>
</evidence>
<dbReference type="eggNOG" id="COG2214">
    <property type="taxonomic scope" value="Bacteria"/>
</dbReference>
<accession>A0A073CR34</accession>
<evidence type="ECO:0000259" key="2">
    <source>
        <dbReference type="PROSITE" id="PS50076"/>
    </source>
</evidence>
<dbReference type="PROSITE" id="PS50076">
    <property type="entry name" value="DNAJ_2"/>
    <property type="match status" value="1"/>
</dbReference>
<dbReference type="AlphaFoldDB" id="A0A073CR34"/>